<protein>
    <submittedName>
        <fullName evidence="1">Type II toxin-antitoxin system HicA family toxin</fullName>
    </submittedName>
</protein>
<evidence type="ECO:0000313" key="1">
    <source>
        <dbReference type="EMBL" id="XCN75461.1"/>
    </source>
</evidence>
<accession>A0AAU8M1T9</accession>
<reference evidence="1" key="1">
    <citation type="journal article" date="2024" name="Syst. Appl. Microbiol.">
        <title>First single-strain enrichments of Electrothrix cable bacteria, description of E. aestuarii sp. nov. and E. rattekaaiensis sp. nov., and proposal of a cable bacteria taxonomy following the rules of the SeqCode.</title>
        <authorList>
            <person name="Plum-Jensen L.E."/>
            <person name="Schramm A."/>
            <person name="Marshall I.P.G."/>
        </authorList>
    </citation>
    <scope>NUCLEOTIDE SEQUENCE</scope>
    <source>
        <strain evidence="1">Rat1</strain>
    </source>
</reference>
<sequence>MEKYEKLILWIFCGQSDANILFVDLIHLLEHVGFTMRVSGNHHIFSKEGVEEKPNLQKDGERARPYQVRMIRSIILKYRLGDNA</sequence>
<name>A0AAU8M1T9_9BACT</name>
<reference evidence="1" key="2">
    <citation type="submission" date="2024-06" db="EMBL/GenBank/DDBJ databases">
        <authorList>
            <person name="Plum-Jensen L.E."/>
            <person name="Schramm A."/>
            <person name="Marshall I.P.G."/>
        </authorList>
    </citation>
    <scope>NUCLEOTIDE SEQUENCE</scope>
    <source>
        <strain evidence="1">Rat1</strain>
    </source>
</reference>
<organism evidence="1">
    <name type="scientific">Candidatus Electrothrix aestuarii</name>
    <dbReference type="NCBI Taxonomy" id="3062594"/>
    <lineage>
        <taxon>Bacteria</taxon>
        <taxon>Pseudomonadati</taxon>
        <taxon>Thermodesulfobacteriota</taxon>
        <taxon>Desulfobulbia</taxon>
        <taxon>Desulfobulbales</taxon>
        <taxon>Desulfobulbaceae</taxon>
        <taxon>Candidatus Electrothrix</taxon>
    </lineage>
</organism>
<dbReference type="KEGG" id="eaj:Q3M24_15540"/>
<gene>
    <name evidence="1" type="ORF">Q3M24_15540</name>
</gene>
<proteinExistence type="predicted"/>
<dbReference type="EMBL" id="CP159373">
    <property type="protein sequence ID" value="XCN75461.1"/>
    <property type="molecule type" value="Genomic_DNA"/>
</dbReference>
<dbReference type="AlphaFoldDB" id="A0AAU8M1T9"/>